<evidence type="ECO:0008006" key="3">
    <source>
        <dbReference type="Google" id="ProtNLM"/>
    </source>
</evidence>
<dbReference type="Pfam" id="PF00106">
    <property type="entry name" value="adh_short"/>
    <property type="match status" value="1"/>
</dbReference>
<dbReference type="InterPro" id="IPR002347">
    <property type="entry name" value="SDR_fam"/>
</dbReference>
<comment type="caution">
    <text evidence="1">The sequence shown here is derived from an EMBL/GenBank/DDBJ whole genome shotgun (WGS) entry which is preliminary data.</text>
</comment>
<sequence length="253" mass="27179">MSSSADIMATSSFYTIIAGVGPGTGRAAALRFSKTYPVVMLARRPESYEDALQDIQRAGGQAIGIVADVTDAKSLSRAFDTVGEALPNSKLAAAVYNVNSGFMMKPFLELQLNEFQNSFGKTGDAFFNFAQKTLPLLRKAVKDSPHPPTLITTGATASVKASVGFSAFAAGWFAMRALNQSLAREFGPQGVHVAHVVVDGLIDTPASKAWGKTGIPDSKIQPDAIAETYWHLHTQPRSAFTQEMDIRPFSENF</sequence>
<gene>
    <name evidence="1" type="ORF">B0J15DRAFT_477203</name>
</gene>
<reference evidence="1" key="1">
    <citation type="journal article" date="2021" name="Nat. Commun.">
        <title>Genetic determinants of endophytism in the Arabidopsis root mycobiome.</title>
        <authorList>
            <person name="Mesny F."/>
            <person name="Miyauchi S."/>
            <person name="Thiergart T."/>
            <person name="Pickel B."/>
            <person name="Atanasova L."/>
            <person name="Karlsson M."/>
            <person name="Huettel B."/>
            <person name="Barry K.W."/>
            <person name="Haridas S."/>
            <person name="Chen C."/>
            <person name="Bauer D."/>
            <person name="Andreopoulos W."/>
            <person name="Pangilinan J."/>
            <person name="LaButti K."/>
            <person name="Riley R."/>
            <person name="Lipzen A."/>
            <person name="Clum A."/>
            <person name="Drula E."/>
            <person name="Henrissat B."/>
            <person name="Kohler A."/>
            <person name="Grigoriev I.V."/>
            <person name="Martin F.M."/>
            <person name="Hacquard S."/>
        </authorList>
    </citation>
    <scope>NUCLEOTIDE SEQUENCE</scope>
    <source>
        <strain evidence="1">FSSC 5 MPI-SDFR-AT-0091</strain>
    </source>
</reference>
<protein>
    <recommendedName>
        <fullName evidence="3">Oxidoreductase</fullName>
    </recommendedName>
</protein>
<dbReference type="PANTHER" id="PTHR43431">
    <property type="entry name" value="OXIDOREDUCTASE, SHORT CHAIN DEHYDROGENASE/REDUCTASE FAMILY (AFU_ORTHOLOGUE AFUA_5G14000)"/>
    <property type="match status" value="1"/>
</dbReference>
<keyword evidence="2" id="KW-1185">Reference proteome</keyword>
<evidence type="ECO:0000313" key="2">
    <source>
        <dbReference type="Proteomes" id="UP000736672"/>
    </source>
</evidence>
<organism evidence="1 2">
    <name type="scientific">Fusarium solani</name>
    <name type="common">Filamentous fungus</name>
    <dbReference type="NCBI Taxonomy" id="169388"/>
    <lineage>
        <taxon>Eukaryota</taxon>
        <taxon>Fungi</taxon>
        <taxon>Dikarya</taxon>
        <taxon>Ascomycota</taxon>
        <taxon>Pezizomycotina</taxon>
        <taxon>Sordariomycetes</taxon>
        <taxon>Hypocreomycetidae</taxon>
        <taxon>Hypocreales</taxon>
        <taxon>Nectriaceae</taxon>
        <taxon>Fusarium</taxon>
        <taxon>Fusarium solani species complex</taxon>
    </lineage>
</organism>
<dbReference type="Gene3D" id="3.40.50.720">
    <property type="entry name" value="NAD(P)-binding Rossmann-like Domain"/>
    <property type="match status" value="1"/>
</dbReference>
<dbReference type="PANTHER" id="PTHR43431:SF7">
    <property type="entry name" value="OXIDOREDUCTASE, SHORT CHAIN DEHYDROGENASE_REDUCTASE FAMILY (AFU_ORTHOLOGUE AFUA_5G14000)"/>
    <property type="match status" value="1"/>
</dbReference>
<evidence type="ECO:0000313" key="1">
    <source>
        <dbReference type="EMBL" id="KAH7273468.1"/>
    </source>
</evidence>
<dbReference type="InterPro" id="IPR036291">
    <property type="entry name" value="NAD(P)-bd_dom_sf"/>
</dbReference>
<dbReference type="EMBL" id="JAGTJS010000002">
    <property type="protein sequence ID" value="KAH7273468.1"/>
    <property type="molecule type" value="Genomic_DNA"/>
</dbReference>
<dbReference type="Proteomes" id="UP000736672">
    <property type="component" value="Unassembled WGS sequence"/>
</dbReference>
<dbReference type="AlphaFoldDB" id="A0A9P9L3T9"/>
<name>A0A9P9L3T9_FUSSL</name>
<accession>A0A9P9L3T9</accession>
<dbReference type="SUPFAM" id="SSF51735">
    <property type="entry name" value="NAD(P)-binding Rossmann-fold domains"/>
    <property type="match status" value="1"/>
</dbReference>
<dbReference type="OrthoDB" id="5399006at2759"/>
<proteinExistence type="predicted"/>